<dbReference type="Proteomes" id="UP000494165">
    <property type="component" value="Unassembled WGS sequence"/>
</dbReference>
<gene>
    <name evidence="1" type="ORF">CLODIP_2_CD13680</name>
</gene>
<organism evidence="1 2">
    <name type="scientific">Cloeon dipterum</name>
    <dbReference type="NCBI Taxonomy" id="197152"/>
    <lineage>
        <taxon>Eukaryota</taxon>
        <taxon>Metazoa</taxon>
        <taxon>Ecdysozoa</taxon>
        <taxon>Arthropoda</taxon>
        <taxon>Hexapoda</taxon>
        <taxon>Insecta</taxon>
        <taxon>Pterygota</taxon>
        <taxon>Palaeoptera</taxon>
        <taxon>Ephemeroptera</taxon>
        <taxon>Pisciforma</taxon>
        <taxon>Baetidae</taxon>
        <taxon>Cloeon</taxon>
    </lineage>
</organism>
<proteinExistence type="predicted"/>
<comment type="caution">
    <text evidence="1">The sequence shown here is derived from an EMBL/GenBank/DDBJ whole genome shotgun (WGS) entry which is preliminary data.</text>
</comment>
<evidence type="ECO:0000313" key="2">
    <source>
        <dbReference type="Proteomes" id="UP000494165"/>
    </source>
</evidence>
<name>A0A8S1DV10_9INSE</name>
<dbReference type="EMBL" id="CADEPI010000473">
    <property type="protein sequence ID" value="CAB3386343.1"/>
    <property type="molecule type" value="Genomic_DNA"/>
</dbReference>
<reference evidence="1 2" key="1">
    <citation type="submission" date="2020-04" db="EMBL/GenBank/DDBJ databases">
        <authorList>
            <person name="Alioto T."/>
            <person name="Alioto T."/>
            <person name="Gomez Garrido J."/>
        </authorList>
    </citation>
    <scope>NUCLEOTIDE SEQUENCE [LARGE SCALE GENOMIC DNA]</scope>
</reference>
<sequence length="2536" mass="296164">MRSCGTFQVKGNPVRITDLPPPRKATGLIINPVTVVSIIKISSYNIEPTGLIKTPHKMGGIAHLHGIALSVFPWYWESNVVKDEFYHFYVARYNNLKFLSFFKTFNEAFPFYIPLGHHQMSVKKLREIYTDEQYLPVATNFVMNNKAHDHLLWKFYSVLKMDRNYQYRPQVLNTRKASFFWDLSWQCSDAQSFIFEQWVLLQLPFQPVLLNQWLVAVLYESLSIELELIDFYSFRFPESCRPAVNKLDLMWVDLNEHLGHGFDLLQHLVDRDMNYALEELDSISENIKSILSILDFWFTDGKSVIRALKKLCWAGEDTKTTLAVKRKSMSPLSDRNFVYNPEWWTQTKNRSSKLFGSSSEDVLLRCPYLKIENRTEKDRPNLYGKLFSNFPLVVTSDTVETYFEDAPLDDIFWNKLKKTSNFECLLDIDEWQHESGILGALLAMRSRVTFMEAALKIPGYLSKVTEKSPMEFIDINFANARNDLKLSEIIQILDNVVPSEKFSLLHVLEQLEESTKQCLEPRLELNIFTDHKVVAEILEAKIRYTVLKHISYCYKGPDRKEGKLHNFKEWFLVQYLLPCFVASLLDLWENKSAKEGVKIWYMKFVYRLIELYEADTPVSTDHMIKQANVTYLPLFCSYVERNSALLQIFCRKVSNFVTTEMRRGNGTFNHYKYFSLNDLVDGVACVNHCYQNRHLHDSVALWKFLVLDFFTKVEKTVLGIPTAKLVLNPPLTPEEKVQEMLDLIQVIDLKGLNSSCVDFIQDTSCLITLFYTTIVNFCKSQLTQDELQRLPDIHRAMDLLTEKIKFESSSLNASNILGILFHIVMRYSEKLDRNFLEYLATQEQSAQTIFRTTDIAYLDYLQSDDMQILKKIVSDLLGPEFRSVYSLAKISWQDSYYFAFKEVDEETKKVKSDLYTIKMAGTTPLSASALSVFPWYWESNVVKDEFYHFYVARYNNFKTKSFFKTFNEAFPFYIPLGHHQMNVKKLREMNTDGQYMRVATNFVMNNKAHDHLLWKFYSVLQMDRNYQYRPKVFNTRKASFFWDLSWQCSDAQSFIFEQWVLLQLPFQPVLLHQWLVAVLYESLSIELELMDFYSFQFPESCEPAVNKLDLMLVDLNEHLGHGFDLLQHLVDRDMNYALQELDSITGNIKSILSILDFWFTDGKSVIRALKKLCWAGEDTKTTLAVKRKSMSPLSDRNFVYNPEWWTQTEIRSSKLFGSSSEDVLLRCPYLKIENRTEKERPNLYGKLFCNFPLVVSSDTVETYLEDVQLDNEFWNKLKETSNFECLLDIDEWQHESGILGALLAMRCRVTFMEAALKIPGYLSKVTEKSPMEFIDINFANARNDLKLSEIIQILDNVVPSEKFSLLHVLEQLEESTTQCLEPRLELNIFTDHKVVAEILEAKIRYTVLKHISYCYKGPDRKEGKLHNFKEWFLVQYLLPCFVASLLDLWENKSAKEGVKIWYMKFVYRIIELYEADTPVSTDHMIMQASVTYLPLFCSYFERNSALLQIFCRKVSNFVTTEMRRGNGTFNHYKYFSLNDLVDGVACVNHCYHHRHLHDSVALWKFLVLDFFTKVEKTVLGIPTAKLVLNPPLTPEEKVQEMLDLIQVIALKGVNSPCVDFLLDTSCMITLLHTMIVNLYKRQIKQDELQLPGILFHIVMRYSDKLGRIFLEHLATQEQSAQTIFRTTDIAYLDYLQSDDMQILKKIVSDLLGPEFRSVYSLAKISWHDSYCFALKEVDEETKKVKRYTPKEKIMENNVEYSIRPLATLPWAGKVSENVESVFKTFTLELNASAVFKNLKIPASKKKKLFSSFKFFNKDFPFYLPLEFHRINVAELQKNFKRGRYWDVALYFVTICNASGVTTWRKFESQVNSRDSTITCRPTIPKNFLTSPDNFPNGIPQCGKAREYIFEKWVLIQLPFKPVLFHQWLVAVYYEAMSFEMEIAEFYSFPFPENCLPAVNMLDSMWKRLSKNVGLGFDWLQRFADGDQETVLSSGMKLFLKTLNEVLSFLEFWFLKGPVVIVELKKQCWGNSNTASHKMVKMKKEKQPLNERMFIYNLDWWKADATVTRKIFGSSSDPHSKHCKKSVNSRKIRERNKEEKLCKEIRHFINITEIQMDLIKIHADSGQDAVLKKLIKKFNNCLRLLEMLRIQPKEFGILGTIMFMKSRVALVDSVTALAAHLSQLFDESPPAIYDMNLKACKDNQLKWITSNLEIFGNEVRTTQLPSLEQIKDKLELRIQKLMLMAINKQYPSFLKKGWPSKKLTEPPEDWQIGQYILPCLVASYFEDCLSFPGKKGFQNQYCKLIDAIISNFKSVGFSKSSSRCVNDDIRSYLGLYLSISHRRSEDFISRHITTIMSKFCDKISADSMVVNRDSFILIENFVSDILERHKESFDHWIRLIWDFINRIGTVLEMNFVDLRKVPEEQKRADIMCLIKTVQFDLDDCQPDLSEIDLLIITIKNCIERHGAKTKFTKYTEEEIKIQAAFLNSKQILKIALYLALEYPKLDDSTFSNLEQIPEPNKAIALETRIVYITIKNI</sequence>
<protein>
    <submittedName>
        <fullName evidence="1">Uncharacterized protein</fullName>
    </submittedName>
</protein>
<accession>A0A8S1DV10</accession>
<keyword evidence="2" id="KW-1185">Reference proteome</keyword>
<evidence type="ECO:0000313" key="1">
    <source>
        <dbReference type="EMBL" id="CAB3386343.1"/>
    </source>
</evidence>